<dbReference type="Pfam" id="PF19691">
    <property type="entry name" value="DUF6192"/>
    <property type="match status" value="1"/>
</dbReference>
<organism evidence="3 4">
    <name type="scientific">Streptomyces alkaliterrae</name>
    <dbReference type="NCBI Taxonomy" id="2213162"/>
    <lineage>
        <taxon>Bacteria</taxon>
        <taxon>Bacillati</taxon>
        <taxon>Actinomycetota</taxon>
        <taxon>Actinomycetes</taxon>
        <taxon>Kitasatosporales</taxon>
        <taxon>Streptomycetaceae</taxon>
        <taxon>Streptomyces</taxon>
    </lineage>
</organism>
<proteinExistence type="predicted"/>
<keyword evidence="4" id="KW-1185">Reference proteome</keyword>
<dbReference type="InterPro" id="IPR045683">
    <property type="entry name" value="DUF6192"/>
</dbReference>
<accession>A0A5P0YKE1</accession>
<evidence type="ECO:0008006" key="6">
    <source>
        <dbReference type="Google" id="ProtNLM"/>
    </source>
</evidence>
<dbReference type="EMBL" id="JABJXA010000021">
    <property type="protein sequence ID" value="MBB1258319.1"/>
    <property type="molecule type" value="Genomic_DNA"/>
</dbReference>
<dbReference type="AlphaFoldDB" id="A0A5P0YKE1"/>
<dbReference type="RefSeq" id="WP_143646175.1">
    <property type="nucleotide sequence ID" value="NZ_JABJXA010000021.1"/>
</dbReference>
<name>A0A5P0YKE1_9ACTN</name>
<evidence type="ECO:0000313" key="2">
    <source>
        <dbReference type="EMBL" id="MBB1258319.1"/>
    </source>
</evidence>
<dbReference type="Proteomes" id="UP000517765">
    <property type="component" value="Unassembled WGS sequence"/>
</dbReference>
<evidence type="ECO:0000313" key="4">
    <source>
        <dbReference type="Proteomes" id="UP000320857"/>
    </source>
</evidence>
<reference evidence="3 4" key="1">
    <citation type="submission" date="2019-10" db="EMBL/GenBank/DDBJ databases">
        <title>Streptomyces sp. nov., a novel actinobacterium isolated from alkaline environment.</title>
        <authorList>
            <person name="Golinska P."/>
        </authorList>
    </citation>
    <scope>NUCLEOTIDE SEQUENCE [LARGE SCALE GENOMIC DNA]</scope>
    <source>
        <strain evidence="3 4">OF1</strain>
    </source>
</reference>
<evidence type="ECO:0000313" key="5">
    <source>
        <dbReference type="Proteomes" id="UP000517765"/>
    </source>
</evidence>
<evidence type="ECO:0000256" key="1">
    <source>
        <dbReference type="SAM" id="MobiDB-lite"/>
    </source>
</evidence>
<dbReference type="EMBL" id="VJYK02000010">
    <property type="protein sequence ID" value="MQS00698.1"/>
    <property type="molecule type" value="Genomic_DNA"/>
</dbReference>
<reference evidence="2" key="3">
    <citation type="journal article" name="Syst. Appl. Microbiol.">
        <title>Streptomyces alkaliterrae sp. nov., isolated from an alkaline soil, and emended descriptions of Streptomyces alkaliphilus, Streptomyces calidiresistens and Streptomyces durbertensis.</title>
        <authorList>
            <person name="Swiecimska M."/>
            <person name="Golinska P."/>
            <person name="Nouioui I."/>
            <person name="Wypij M."/>
            <person name="Rai M."/>
            <person name="Sangal V."/>
            <person name="Goodfellow M."/>
        </authorList>
    </citation>
    <scope>NUCLEOTIDE SEQUENCE</scope>
    <source>
        <strain evidence="2">OF8</strain>
    </source>
</reference>
<dbReference type="OrthoDB" id="4569910at2"/>
<gene>
    <name evidence="3" type="ORF">FNX44_002130</name>
    <name evidence="2" type="ORF">H3147_05680</name>
</gene>
<dbReference type="Proteomes" id="UP000320857">
    <property type="component" value="Unassembled WGS sequence"/>
</dbReference>
<protein>
    <recommendedName>
        <fullName evidence="6">RacO protein</fullName>
    </recommendedName>
</protein>
<sequence>MAASTVSDAPGTELSEMVAKGRRLVRSEGSAQFQLGDLGLELVPLPPKGKRLPMKAYKTLADFAEDIGLEKDRFEEYRLVAGAWPKNRRDKDVCWTVHSILSHHPDRFTLIHHPPVHRRTGERRWTCDAAHRVRGWKTQHPETTAEKLRAVEELLDDEQAADAVEHLMRKPEVRQRVATKPHVRESFNREQTEQIREAREETRKRPEVQRLDEQSEVLTVLGLCSAFAHGIGRTLPSLHLAELSEDAKESIREGLERVSAAVEWTEHVLETGHADMDEALERLIAGDT</sequence>
<comment type="caution">
    <text evidence="3">The sequence shown here is derived from an EMBL/GenBank/DDBJ whole genome shotgun (WGS) entry which is preliminary data.</text>
</comment>
<reference evidence="5" key="2">
    <citation type="submission" date="2020-05" db="EMBL/GenBank/DDBJ databases">
        <title>Classification of alakaliphilic streptomycetes isolated from an alkaline soil next to Lonar Crater, India and a proposal for the recognition of Streptomyces alkaliterrae sp. nov.</title>
        <authorList>
            <person name="Golinska P."/>
        </authorList>
    </citation>
    <scope>NUCLEOTIDE SEQUENCE [LARGE SCALE GENOMIC DNA]</scope>
    <source>
        <strain evidence="5">OF8</strain>
    </source>
</reference>
<evidence type="ECO:0000313" key="3">
    <source>
        <dbReference type="EMBL" id="MQS00698.1"/>
    </source>
</evidence>
<feature type="compositionally biased region" description="Basic and acidic residues" evidence="1">
    <location>
        <begin position="182"/>
        <end position="206"/>
    </location>
</feature>
<feature type="region of interest" description="Disordered" evidence="1">
    <location>
        <begin position="175"/>
        <end position="206"/>
    </location>
</feature>